<dbReference type="HOGENOM" id="CLU_3364644_0_0_9"/>
<dbReference type="EMBL" id="AGEF01000004">
    <property type="protein sequence ID" value="EHR34594.1"/>
    <property type="molecule type" value="Genomic_DNA"/>
</dbReference>
<name>H3ND01_9LACT</name>
<evidence type="ECO:0000256" key="1">
    <source>
        <dbReference type="SAM" id="Phobius"/>
    </source>
</evidence>
<keyword evidence="1" id="KW-1133">Transmembrane helix</keyword>
<proteinExistence type="predicted"/>
<evidence type="ECO:0000313" key="2">
    <source>
        <dbReference type="EMBL" id="EHR34594.1"/>
    </source>
</evidence>
<dbReference type="Proteomes" id="UP000003599">
    <property type="component" value="Unassembled WGS sequence"/>
</dbReference>
<organism evidence="2 3">
    <name type="scientific">Dolosigranulum pigrum ATCC 51524</name>
    <dbReference type="NCBI Taxonomy" id="883103"/>
    <lineage>
        <taxon>Bacteria</taxon>
        <taxon>Bacillati</taxon>
        <taxon>Bacillota</taxon>
        <taxon>Bacilli</taxon>
        <taxon>Lactobacillales</taxon>
        <taxon>Carnobacteriaceae</taxon>
        <taxon>Dolosigranulum</taxon>
    </lineage>
</organism>
<reference evidence="2 3" key="1">
    <citation type="submission" date="2012-01" db="EMBL/GenBank/DDBJ databases">
        <title>The Genome Sequence of Dolosigranulum pigrum ATCC 51524.</title>
        <authorList>
            <consortium name="The Broad Institute Genome Sequencing Platform"/>
            <person name="Earl A."/>
            <person name="Ward D."/>
            <person name="Feldgarden M."/>
            <person name="Gevers D."/>
            <person name="Huys G."/>
            <person name="Young S.K."/>
            <person name="Zeng Q."/>
            <person name="Gargeya S."/>
            <person name="Fitzgerald M."/>
            <person name="Haas B."/>
            <person name="Abouelleil A."/>
            <person name="Alvarado L."/>
            <person name="Arachchi H.M."/>
            <person name="Berlin A."/>
            <person name="Chapman S.B."/>
            <person name="Gearin G."/>
            <person name="Goldberg J."/>
            <person name="Griggs A."/>
            <person name="Gujja S."/>
            <person name="Hansen M."/>
            <person name="Heiman D."/>
            <person name="Howarth C."/>
            <person name="Larimer J."/>
            <person name="Lui A."/>
            <person name="MacDonald P.J.P."/>
            <person name="McCowen C."/>
            <person name="Montmayeur A."/>
            <person name="Murphy C."/>
            <person name="Neiman D."/>
            <person name="Pearson M."/>
            <person name="Priest M."/>
            <person name="Roberts A."/>
            <person name="Saif S."/>
            <person name="Shea T."/>
            <person name="Sisk P."/>
            <person name="Stolte C."/>
            <person name="Sykes S."/>
            <person name="Wortman J."/>
            <person name="Nusbaum C."/>
            <person name="Birren B."/>
        </authorList>
    </citation>
    <scope>NUCLEOTIDE SEQUENCE [LARGE SCALE GENOMIC DNA]</scope>
    <source>
        <strain evidence="2 3">ATCC 51524</strain>
    </source>
</reference>
<feature type="transmembrane region" description="Helical" evidence="1">
    <location>
        <begin position="12"/>
        <end position="30"/>
    </location>
</feature>
<protein>
    <submittedName>
        <fullName evidence="2">Uncharacterized protein</fullName>
    </submittedName>
</protein>
<gene>
    <name evidence="2" type="ORF">HMPREF9703_00432</name>
</gene>
<evidence type="ECO:0000313" key="3">
    <source>
        <dbReference type="Proteomes" id="UP000003599"/>
    </source>
</evidence>
<dbReference type="AlphaFoldDB" id="H3ND01"/>
<accession>H3ND01</accession>
<keyword evidence="1" id="KW-0812">Transmembrane</keyword>
<keyword evidence="1" id="KW-0472">Membrane</keyword>
<comment type="caution">
    <text evidence="2">The sequence shown here is derived from an EMBL/GenBank/DDBJ whole genome shotgun (WGS) entry which is preliminary data.</text>
</comment>
<keyword evidence="3" id="KW-1185">Reference proteome</keyword>
<sequence>MLQFLITTIKNYVVTLGSILGTLTGVTGVYEHCLR</sequence>